<evidence type="ECO:0000313" key="1">
    <source>
        <dbReference type="EMBL" id="NDY56490.1"/>
    </source>
</evidence>
<dbReference type="Pfam" id="PF05159">
    <property type="entry name" value="Capsule_synth"/>
    <property type="match status" value="1"/>
</dbReference>
<sequence length="413" mass="46701">MDGIRATDPHSRSFLFLQGPQSRFFRRLGLAIRDTGARILKVNICGGDVFHWPRPCTCLYRGSRGDWPQWVAEAMDRHAVTDILLMGDKRPMNRDAICIARSRGIAVHVLEEGYLRPNHITLERDGVNTRSRLPATPEAVRREAGLLPDPPAYPNVPDSMKIRVRDTIRHHVGNFLLWGLFPRYRTHRPYTIGWELTGWLPRYATRRRRQARALAAQTALLDSGRPYFLFPLQLDADIQVRSYSHFGVRDSIMQVLSSFAASAPRDMTLVVKNHPLDNGLINLDRFVNSFARATGIRDRVVFLDGGQGRLLMERDQCLGVALVNSTMGLEALALDRPVFSLGRAPYAMPGLAATQTDSTLDEFWTDPHHPDPRLLRDFVKILLHKALVLGNFYTDWGIELAVEGSLRRLGLVA</sequence>
<dbReference type="RefSeq" id="WP_163301540.1">
    <property type="nucleotide sequence ID" value="NZ_JAAGRQ010000020.1"/>
</dbReference>
<dbReference type="InterPro" id="IPR007833">
    <property type="entry name" value="Capsule_polysaccharide_synth"/>
</dbReference>
<protein>
    <submittedName>
        <fullName evidence="1">Capsular biosynthesis protein</fullName>
    </submittedName>
</protein>
<dbReference type="GO" id="GO:0015774">
    <property type="term" value="P:polysaccharide transport"/>
    <property type="evidence" value="ECO:0007669"/>
    <property type="project" value="InterPro"/>
</dbReference>
<accession>A0A7K3NJY3</accession>
<proteinExistence type="predicted"/>
<dbReference type="GO" id="GO:0000271">
    <property type="term" value="P:polysaccharide biosynthetic process"/>
    <property type="evidence" value="ECO:0007669"/>
    <property type="project" value="InterPro"/>
</dbReference>
<organism evidence="1 2">
    <name type="scientific">Desulfolutivibrio sulfodismutans</name>
    <dbReference type="NCBI Taxonomy" id="63561"/>
    <lineage>
        <taxon>Bacteria</taxon>
        <taxon>Pseudomonadati</taxon>
        <taxon>Thermodesulfobacteriota</taxon>
        <taxon>Desulfovibrionia</taxon>
        <taxon>Desulfovibrionales</taxon>
        <taxon>Desulfovibrionaceae</taxon>
        <taxon>Desulfolutivibrio</taxon>
    </lineage>
</organism>
<name>A0A7K3NJY3_9BACT</name>
<dbReference type="Proteomes" id="UP000469724">
    <property type="component" value="Unassembled WGS sequence"/>
</dbReference>
<comment type="caution">
    <text evidence="1">The sequence shown here is derived from an EMBL/GenBank/DDBJ whole genome shotgun (WGS) entry which is preliminary data.</text>
</comment>
<dbReference type="AlphaFoldDB" id="A0A7K3NJY3"/>
<evidence type="ECO:0000313" key="2">
    <source>
        <dbReference type="Proteomes" id="UP000469724"/>
    </source>
</evidence>
<dbReference type="EMBL" id="JAAGRQ010000020">
    <property type="protein sequence ID" value="NDY56490.1"/>
    <property type="molecule type" value="Genomic_DNA"/>
</dbReference>
<keyword evidence="2" id="KW-1185">Reference proteome</keyword>
<dbReference type="CDD" id="cd16441">
    <property type="entry name" value="beta_Kdo_transferase_KpsS"/>
    <property type="match status" value="1"/>
</dbReference>
<gene>
    <name evidence="1" type="ORF">G3N56_07000</name>
</gene>
<reference evidence="1 2" key="1">
    <citation type="submission" date="2020-02" db="EMBL/GenBank/DDBJ databases">
        <title>Comparative genomics of sulfur disproportionating microorganisms.</title>
        <authorList>
            <person name="Ward L.M."/>
            <person name="Bertran E."/>
            <person name="Johnston D.T."/>
        </authorList>
    </citation>
    <scope>NUCLEOTIDE SEQUENCE [LARGE SCALE GENOMIC DNA]</scope>
    <source>
        <strain evidence="1 2">DSM 3696</strain>
    </source>
</reference>